<reference evidence="2" key="1">
    <citation type="submission" date="2023-10" db="EMBL/GenBank/DDBJ databases">
        <title>Genome assembly of Pristionchus species.</title>
        <authorList>
            <person name="Yoshida K."/>
            <person name="Sommer R.J."/>
        </authorList>
    </citation>
    <scope>NUCLEOTIDE SEQUENCE</scope>
    <source>
        <strain evidence="2">RS0144</strain>
    </source>
</reference>
<sequence length="257" mass="29637">MKGLGTDKLMPEGKKRDVTLDVTQEVNNSPKKDNNSGPAQGHFDSPVISEAGDSDGLKLSEHVDKEKEKKEKEKEEIKKEEMDKHAENDANYKRKVMEEVQTMARKMSREEIEDEKKVDKKHDKTREKPEKAFSPILKAPAKSPDNHKSRSDSRKKKKSKIRDEINGAKRPDSRETITLSQQDEDNSHERQPKGGGGGRARTPGLEARLISRKHDESDELILNMLRENREKEQLRSLIFEVDTFDEVEHPRMRRPHE</sequence>
<feature type="compositionally biased region" description="Basic and acidic residues" evidence="1">
    <location>
        <begin position="9"/>
        <end position="19"/>
    </location>
</feature>
<dbReference type="AlphaFoldDB" id="A0AAV5SXN4"/>
<feature type="compositionally biased region" description="Basic and acidic residues" evidence="1">
    <location>
        <begin position="161"/>
        <end position="175"/>
    </location>
</feature>
<dbReference type="Proteomes" id="UP001432027">
    <property type="component" value="Unassembled WGS sequence"/>
</dbReference>
<protein>
    <submittedName>
        <fullName evidence="2">Uncharacterized protein</fullName>
    </submittedName>
</protein>
<keyword evidence="3" id="KW-1185">Reference proteome</keyword>
<organism evidence="2 3">
    <name type="scientific">Pristionchus entomophagus</name>
    <dbReference type="NCBI Taxonomy" id="358040"/>
    <lineage>
        <taxon>Eukaryota</taxon>
        <taxon>Metazoa</taxon>
        <taxon>Ecdysozoa</taxon>
        <taxon>Nematoda</taxon>
        <taxon>Chromadorea</taxon>
        <taxon>Rhabditida</taxon>
        <taxon>Rhabditina</taxon>
        <taxon>Diplogasteromorpha</taxon>
        <taxon>Diplogasteroidea</taxon>
        <taxon>Neodiplogasteridae</taxon>
        <taxon>Pristionchus</taxon>
    </lineage>
</organism>
<gene>
    <name evidence="2" type="ORF">PENTCL1PPCAC_9297</name>
</gene>
<accession>A0AAV5SXN4</accession>
<feature type="compositionally biased region" description="Basic and acidic residues" evidence="1">
    <location>
        <begin position="55"/>
        <end position="98"/>
    </location>
</feature>
<name>A0AAV5SXN4_9BILA</name>
<dbReference type="EMBL" id="BTSX01000002">
    <property type="protein sequence ID" value="GMS87122.1"/>
    <property type="molecule type" value="Genomic_DNA"/>
</dbReference>
<proteinExistence type="predicted"/>
<feature type="region of interest" description="Disordered" evidence="1">
    <location>
        <begin position="1"/>
        <end position="207"/>
    </location>
</feature>
<comment type="caution">
    <text evidence="2">The sequence shown here is derived from an EMBL/GenBank/DDBJ whole genome shotgun (WGS) entry which is preliminary data.</text>
</comment>
<evidence type="ECO:0000256" key="1">
    <source>
        <dbReference type="SAM" id="MobiDB-lite"/>
    </source>
</evidence>
<feature type="compositionally biased region" description="Basic and acidic residues" evidence="1">
    <location>
        <begin position="107"/>
        <end position="131"/>
    </location>
</feature>
<evidence type="ECO:0000313" key="2">
    <source>
        <dbReference type="EMBL" id="GMS87122.1"/>
    </source>
</evidence>
<evidence type="ECO:0000313" key="3">
    <source>
        <dbReference type="Proteomes" id="UP001432027"/>
    </source>
</evidence>